<dbReference type="AlphaFoldDB" id="A0AA39ZTM1"/>
<dbReference type="GO" id="GO:0016811">
    <property type="term" value="F:hydrolase activity, acting on carbon-nitrogen (but not peptide) bonds, in linear amides"/>
    <property type="evidence" value="ECO:0007669"/>
    <property type="project" value="UniProtKB-ARBA"/>
</dbReference>
<gene>
    <name evidence="4" type="ORF">B0T26DRAFT_731141</name>
</gene>
<name>A0AA39ZTM1_9PEZI</name>
<dbReference type="PANTHER" id="PTHR10188">
    <property type="entry name" value="L-ASPARAGINASE"/>
    <property type="match status" value="1"/>
</dbReference>
<accession>A0AA39ZTM1</accession>
<dbReference type="PANTHER" id="PTHR10188:SF6">
    <property type="entry name" value="N(4)-(BETA-N-ACETYLGLUCOSAMINYL)-L-ASPARAGINASE"/>
    <property type="match status" value="1"/>
</dbReference>
<keyword evidence="5" id="KW-1185">Reference proteome</keyword>
<keyword evidence="3" id="KW-1133">Transmembrane helix</keyword>
<organism evidence="4 5">
    <name type="scientific">Lasiosphaeria miniovina</name>
    <dbReference type="NCBI Taxonomy" id="1954250"/>
    <lineage>
        <taxon>Eukaryota</taxon>
        <taxon>Fungi</taxon>
        <taxon>Dikarya</taxon>
        <taxon>Ascomycota</taxon>
        <taxon>Pezizomycotina</taxon>
        <taxon>Sordariomycetes</taxon>
        <taxon>Sordariomycetidae</taxon>
        <taxon>Sordariales</taxon>
        <taxon>Lasiosphaeriaceae</taxon>
        <taxon>Lasiosphaeria</taxon>
    </lineage>
</organism>
<sequence length="106" mass="11197">MGTVGAIVFDSYGHLAAGGSTGGPTGKVDGRVGDTATLSAGLYADARLSVLWFVTGCICMAWLCPSRTLVQEAVRHAGRPVPHFCHLLPQDHGLQVLPRTGDHRCR</sequence>
<dbReference type="GeneID" id="85326307"/>
<dbReference type="InterPro" id="IPR000246">
    <property type="entry name" value="Peptidase_T2"/>
</dbReference>
<dbReference type="SUPFAM" id="SSF56235">
    <property type="entry name" value="N-terminal nucleophile aminohydrolases (Ntn hydrolases)"/>
    <property type="match status" value="1"/>
</dbReference>
<feature type="site" description="Cleavage; by autolysis" evidence="2">
    <location>
        <begin position="2"/>
        <end position="3"/>
    </location>
</feature>
<evidence type="ECO:0000256" key="2">
    <source>
        <dbReference type="PIRSR" id="PIRSR600246-3"/>
    </source>
</evidence>
<dbReference type="EMBL" id="JAUIRO010000008">
    <property type="protein sequence ID" value="KAK0703392.1"/>
    <property type="molecule type" value="Genomic_DNA"/>
</dbReference>
<feature type="active site" description="Nucleophile" evidence="1">
    <location>
        <position position="3"/>
    </location>
</feature>
<comment type="caution">
    <text evidence="4">The sequence shown here is derived from an EMBL/GenBank/DDBJ whole genome shotgun (WGS) entry which is preliminary data.</text>
</comment>
<evidence type="ECO:0008006" key="6">
    <source>
        <dbReference type="Google" id="ProtNLM"/>
    </source>
</evidence>
<feature type="transmembrane region" description="Helical" evidence="3">
    <location>
        <begin position="50"/>
        <end position="70"/>
    </location>
</feature>
<evidence type="ECO:0000313" key="4">
    <source>
        <dbReference type="EMBL" id="KAK0703392.1"/>
    </source>
</evidence>
<evidence type="ECO:0000256" key="3">
    <source>
        <dbReference type="SAM" id="Phobius"/>
    </source>
</evidence>
<keyword evidence="3" id="KW-0472">Membrane</keyword>
<evidence type="ECO:0000313" key="5">
    <source>
        <dbReference type="Proteomes" id="UP001172101"/>
    </source>
</evidence>
<protein>
    <recommendedName>
        <fullName evidence="6">Asparaginase</fullName>
    </recommendedName>
</protein>
<evidence type="ECO:0000256" key="1">
    <source>
        <dbReference type="PIRSR" id="PIRSR600246-1"/>
    </source>
</evidence>
<dbReference type="RefSeq" id="XP_060290251.1">
    <property type="nucleotide sequence ID" value="XM_060443037.1"/>
</dbReference>
<dbReference type="InterPro" id="IPR029055">
    <property type="entry name" value="Ntn_hydrolases_N"/>
</dbReference>
<dbReference type="Gene3D" id="3.60.20.30">
    <property type="entry name" value="(Glycosyl)asparaginase"/>
    <property type="match status" value="1"/>
</dbReference>
<proteinExistence type="predicted"/>
<dbReference type="Pfam" id="PF01112">
    <property type="entry name" value="Asparaginase_2"/>
    <property type="match status" value="1"/>
</dbReference>
<dbReference type="Proteomes" id="UP001172101">
    <property type="component" value="Unassembled WGS sequence"/>
</dbReference>
<reference evidence="4" key="1">
    <citation type="submission" date="2023-06" db="EMBL/GenBank/DDBJ databases">
        <title>Genome-scale phylogeny and comparative genomics of the fungal order Sordariales.</title>
        <authorList>
            <consortium name="Lawrence Berkeley National Laboratory"/>
            <person name="Hensen N."/>
            <person name="Bonometti L."/>
            <person name="Westerberg I."/>
            <person name="Brannstrom I.O."/>
            <person name="Guillou S."/>
            <person name="Cros-Aarteil S."/>
            <person name="Calhoun S."/>
            <person name="Haridas S."/>
            <person name="Kuo A."/>
            <person name="Mondo S."/>
            <person name="Pangilinan J."/>
            <person name="Riley R."/>
            <person name="LaButti K."/>
            <person name="Andreopoulos B."/>
            <person name="Lipzen A."/>
            <person name="Chen C."/>
            <person name="Yanf M."/>
            <person name="Daum C."/>
            <person name="Ng V."/>
            <person name="Clum A."/>
            <person name="Steindorff A."/>
            <person name="Ohm R."/>
            <person name="Martin F."/>
            <person name="Silar P."/>
            <person name="Natvig D."/>
            <person name="Lalanne C."/>
            <person name="Gautier V."/>
            <person name="Ament-velasquez S.L."/>
            <person name="Kruys A."/>
            <person name="Hutchinson M.I."/>
            <person name="Powell A.J."/>
            <person name="Barry K."/>
            <person name="Miller A.N."/>
            <person name="Grigoriev I.V."/>
            <person name="Debuchy R."/>
            <person name="Gladieux P."/>
            <person name="Thoren M.H."/>
            <person name="Johannesson H."/>
        </authorList>
    </citation>
    <scope>NUCLEOTIDE SEQUENCE</scope>
    <source>
        <strain evidence="4">SMH2392-1A</strain>
    </source>
</reference>
<keyword evidence="3" id="KW-0812">Transmembrane</keyword>